<comment type="caution">
    <text evidence="3">The sequence shown here is derived from an EMBL/GenBank/DDBJ whole genome shotgun (WGS) entry which is preliminary data.</text>
</comment>
<dbReference type="Proteomes" id="UP000598633">
    <property type="component" value="Unassembled WGS sequence"/>
</dbReference>
<reference evidence="3 4" key="1">
    <citation type="submission" date="2020-08" db="EMBL/GenBank/DDBJ databases">
        <title>Acidobacteriota in marine sediments use diverse sulfur dissimilation pathways.</title>
        <authorList>
            <person name="Wasmund K."/>
        </authorList>
    </citation>
    <scope>NUCLEOTIDE SEQUENCE [LARGE SCALE GENOMIC DNA]</scope>
    <source>
        <strain evidence="3">MAG AM3-A</strain>
    </source>
</reference>
<proteinExistence type="predicted"/>
<feature type="compositionally biased region" description="Basic residues" evidence="1">
    <location>
        <begin position="186"/>
        <end position="196"/>
    </location>
</feature>
<evidence type="ECO:0000313" key="3">
    <source>
        <dbReference type="EMBL" id="MBD3870018.1"/>
    </source>
</evidence>
<feature type="region of interest" description="Disordered" evidence="1">
    <location>
        <begin position="166"/>
        <end position="245"/>
    </location>
</feature>
<dbReference type="AlphaFoldDB" id="A0A8J7CMZ4"/>
<evidence type="ECO:0000259" key="2">
    <source>
        <dbReference type="Pfam" id="PF05157"/>
    </source>
</evidence>
<evidence type="ECO:0000313" key="4">
    <source>
        <dbReference type="Proteomes" id="UP000598633"/>
    </source>
</evidence>
<organism evidence="3 4">
    <name type="scientific">Candidatus Sulfomarinibacter kjeldsenii</name>
    <dbReference type="NCBI Taxonomy" id="2885994"/>
    <lineage>
        <taxon>Bacteria</taxon>
        <taxon>Pseudomonadati</taxon>
        <taxon>Acidobacteriota</taxon>
        <taxon>Thermoanaerobaculia</taxon>
        <taxon>Thermoanaerobaculales</taxon>
        <taxon>Candidatus Sulfomarinibacteraceae</taxon>
        <taxon>Candidatus Sulfomarinibacter</taxon>
    </lineage>
</organism>
<dbReference type="Gene3D" id="3.30.300.160">
    <property type="entry name" value="Type II secretion system, protein E, N-terminal domain"/>
    <property type="match status" value="1"/>
</dbReference>
<dbReference type="InterPro" id="IPR037257">
    <property type="entry name" value="T2SS_E_N_sf"/>
</dbReference>
<evidence type="ECO:0000256" key="1">
    <source>
        <dbReference type="SAM" id="MobiDB-lite"/>
    </source>
</evidence>
<name>A0A8J7CMZ4_9BACT</name>
<sequence>MSDKAFGEWLVKEKLLRPDGLRRAAEIYRDTQSRLDTVILDLGLMSESTLLDALGRFHRTRTVTRAEFSAAEAAAKKISPRVALRMQAVPFRVEGKTLSVATLEPGDLLVEDELALITGCMVASYVTLEMRLYEALNRLYGIPLSAQYTSLITRFDVEGVADSRSATAAVPPVRIPKPEKESVQGRSRHPKDHTKRPVIQDKELEVSDEDLSLFPSLRTGESETTVETPSPPVLREPEPPAADLEPEERLAATADALQHAEMRDDIADAVLGFCAPLFRRRLMLVNRKGTVMGWRGDGVGVDQKRMREISIPLADPSVFVGLTQGTELWLGPIPEMPRNMELVAGLGGAPPKDCFILPIMVREKTICFLYCDNLEDGVGGLPMADLRRLAAKAGLAFQVYIMKSKIRTL</sequence>
<dbReference type="EMBL" id="JACXWA010000020">
    <property type="protein sequence ID" value="MBD3870018.1"/>
    <property type="molecule type" value="Genomic_DNA"/>
</dbReference>
<accession>A0A8J7CMZ4</accession>
<dbReference type="Gene3D" id="1.10.40.70">
    <property type="match status" value="1"/>
</dbReference>
<dbReference type="SUPFAM" id="SSF55781">
    <property type="entry name" value="GAF domain-like"/>
    <property type="match status" value="1"/>
</dbReference>
<dbReference type="Pfam" id="PF05157">
    <property type="entry name" value="MshEN"/>
    <property type="match status" value="1"/>
</dbReference>
<feature type="domain" description="Type II secretion system protein GspE N-terminal" evidence="2">
    <location>
        <begin position="63"/>
        <end position="144"/>
    </location>
</feature>
<dbReference type="SUPFAM" id="SSF160246">
    <property type="entry name" value="EspE N-terminal domain-like"/>
    <property type="match status" value="1"/>
</dbReference>
<gene>
    <name evidence="3" type="ORF">IFJ97_01500</name>
</gene>
<dbReference type="InterPro" id="IPR007831">
    <property type="entry name" value="T2SS_GspE_N"/>
</dbReference>
<protein>
    <recommendedName>
        <fullName evidence="2">Type II secretion system protein GspE N-terminal domain-containing protein</fullName>
    </recommendedName>
</protein>